<feature type="chain" id="PRO_5038915064" description="PASTA domain-containing protein" evidence="1">
    <location>
        <begin position="28"/>
        <end position="220"/>
    </location>
</feature>
<keyword evidence="1" id="KW-0732">Signal</keyword>
<accession>F8B1Q4</accession>
<dbReference type="Gene3D" id="3.30.10.20">
    <property type="match status" value="1"/>
</dbReference>
<evidence type="ECO:0000256" key="1">
    <source>
        <dbReference type="SAM" id="SignalP"/>
    </source>
</evidence>
<dbReference type="Proteomes" id="UP000001549">
    <property type="component" value="Chromosome"/>
</dbReference>
<proteinExistence type="predicted"/>
<dbReference type="AlphaFoldDB" id="F8B1Q4"/>
<dbReference type="EMBL" id="CP002801">
    <property type="protein sequence ID" value="AEH08224.1"/>
    <property type="molecule type" value="Genomic_DNA"/>
</dbReference>
<name>F8B1Q4_9ACTN</name>
<evidence type="ECO:0000313" key="2">
    <source>
        <dbReference type="EMBL" id="AEH08224.1"/>
    </source>
</evidence>
<evidence type="ECO:0000313" key="3">
    <source>
        <dbReference type="Proteomes" id="UP000001549"/>
    </source>
</evidence>
<sequence precursor="true">MVGTAVTRARGASALPTLMALLVLLGAAGGTGCASSDGFVSAPGAPDASGPAAPTRTVATGTLPNLIGKGLQYAQDTAQTAGFTNLTSHDALGRGREQILDRQWQVCDQSPAAGPHPVTVRVDFGVVHLDETCPRAGEADTTLPRIGPTMPDLAGRSLKVVRAAFGDNASVTVHDATGADRIAIVESNWKICSTVPAAGRPYSRGTPVTLNIAKFEESCP</sequence>
<keyword evidence="3" id="KW-1185">Reference proteome</keyword>
<gene>
    <name evidence="2" type="ordered locus">FsymDg_0701</name>
</gene>
<dbReference type="STRING" id="656024.FsymDg_0701"/>
<dbReference type="KEGG" id="fsy:FsymDg_0701"/>
<dbReference type="HOGENOM" id="CLU_1254410_0_0_11"/>
<reference evidence="2 3" key="1">
    <citation type="submission" date="2011-05" db="EMBL/GenBank/DDBJ databases">
        <title>Complete sequence of chromosome of Frankia symbiont of Datisca glomerata.</title>
        <authorList>
            <consortium name="US DOE Joint Genome Institute"/>
            <person name="Lucas S."/>
            <person name="Han J."/>
            <person name="Lapidus A."/>
            <person name="Cheng J.-F."/>
            <person name="Goodwin L."/>
            <person name="Pitluck S."/>
            <person name="Peters L."/>
            <person name="Mikhailova N."/>
            <person name="Chertkov O."/>
            <person name="Teshima H."/>
            <person name="Han C."/>
            <person name="Tapia R."/>
            <person name="Land M."/>
            <person name="Hauser L."/>
            <person name="Kyrpides N."/>
            <person name="Ivanova N."/>
            <person name="Pagani I."/>
            <person name="Berry A."/>
            <person name="Pawlowski K."/>
            <person name="Persson T."/>
            <person name="Vanden Heuvel B."/>
            <person name="Benson D."/>
            <person name="Woyke T."/>
        </authorList>
    </citation>
    <scope>NUCLEOTIDE SEQUENCE [LARGE SCALE GENOMIC DNA]</scope>
    <source>
        <strain evidence="3">4085684</strain>
    </source>
</reference>
<protein>
    <recommendedName>
        <fullName evidence="4">PASTA domain-containing protein</fullName>
    </recommendedName>
</protein>
<dbReference type="eggNOG" id="COG2815">
    <property type="taxonomic scope" value="Bacteria"/>
</dbReference>
<feature type="signal peptide" evidence="1">
    <location>
        <begin position="1"/>
        <end position="27"/>
    </location>
</feature>
<evidence type="ECO:0008006" key="4">
    <source>
        <dbReference type="Google" id="ProtNLM"/>
    </source>
</evidence>
<organism evidence="2 3">
    <name type="scientific">Candidatus Protofrankia datiscae</name>
    <dbReference type="NCBI Taxonomy" id="2716812"/>
    <lineage>
        <taxon>Bacteria</taxon>
        <taxon>Bacillati</taxon>
        <taxon>Actinomycetota</taxon>
        <taxon>Actinomycetes</taxon>
        <taxon>Frankiales</taxon>
        <taxon>Frankiaceae</taxon>
        <taxon>Protofrankia</taxon>
    </lineage>
</organism>